<accession>A0A5C4JEW1</accession>
<name>A0A5C4JEW1_9ACTN</name>
<dbReference type="RefSeq" id="WP_138645644.1">
    <property type="nucleotide sequence ID" value="NZ_VCKW01000062.1"/>
</dbReference>
<organism evidence="1 2">
    <name type="scientific">Actinomadura soli</name>
    <dbReference type="NCBI Taxonomy" id="2508997"/>
    <lineage>
        <taxon>Bacteria</taxon>
        <taxon>Bacillati</taxon>
        <taxon>Actinomycetota</taxon>
        <taxon>Actinomycetes</taxon>
        <taxon>Streptosporangiales</taxon>
        <taxon>Thermomonosporaceae</taxon>
        <taxon>Actinomadura</taxon>
    </lineage>
</organism>
<dbReference type="EMBL" id="VCKW01000062">
    <property type="protein sequence ID" value="TMR01582.1"/>
    <property type="molecule type" value="Genomic_DNA"/>
</dbReference>
<keyword evidence="1" id="KW-0547">Nucleotide-binding</keyword>
<dbReference type="InterPro" id="IPR027417">
    <property type="entry name" value="P-loop_NTPase"/>
</dbReference>
<dbReference type="SUPFAM" id="SSF52540">
    <property type="entry name" value="P-loop containing nucleoside triphosphate hydrolases"/>
    <property type="match status" value="1"/>
</dbReference>
<dbReference type="Proteomes" id="UP000309174">
    <property type="component" value="Unassembled WGS sequence"/>
</dbReference>
<gene>
    <name evidence="1" type="ORF">ETD83_14510</name>
</gene>
<sequence>MLGPLLPRSCPTRFWGRHAERDRLRQWCRAPGALGLLVLEGPGGCGRTRLALQAADEAAEDGWAVGWLGEGQAAGLVDAVAAAPGAKVLTLVDDADTRSDLSGLLDALAGYRSEARLRVVLIARQGGVLPRVLKERLTERHVRLLTDAAVLAVPPQGESSDLIRWHGEAARAFATACAMPVPPISATIAPVRPGRPMADVLAQAMVAVLRQAAPRSTPAPLDEVARTLFEHEALWWRATAVQERWAPGPVTDLPLTRVMAALALFSPVSEQDAVAVLRRIPELADSPAEQVAALGRWARALYPAAGGFRIGPDLLADWFITTSLTHGEPEREFARHLLTGLSEDQAVRVLTVLARAGEHHPSAHLLFTRLLDGDPRRLASPAVIAALATTRDRDLDQAIATALTEADPGPDATARLRGLVPEHTLPRTALALARHHLLHVRVNGDLADVARALIGLATASHRLGRYPEQLHLAREAVGLCRTLVAEDPVHRAALALALTTHASGMERLGRDREASEALREAVDLYRGLAAGEPAHRPALARALINIAVVWGGLGRRAEQLRAAREAVELYRGLAGGDPSHRLALARALINLTSALDDSGRHTEQAQVAREAVELYREQAAGNPAHRLYLARALYNLTVTMDRLGRHGDQVEVAREAATVWRQLAAEDPGRFHDQYVGIRRGLRRLLARRSDEGDALAFDL</sequence>
<proteinExistence type="predicted"/>
<evidence type="ECO:0000313" key="2">
    <source>
        <dbReference type="Proteomes" id="UP000309174"/>
    </source>
</evidence>
<comment type="caution">
    <text evidence="1">The sequence shown here is derived from an EMBL/GenBank/DDBJ whole genome shotgun (WGS) entry which is preliminary data.</text>
</comment>
<dbReference type="GO" id="GO:0005524">
    <property type="term" value="F:ATP binding"/>
    <property type="evidence" value="ECO:0007669"/>
    <property type="project" value="UniProtKB-KW"/>
</dbReference>
<dbReference type="Pfam" id="PF13374">
    <property type="entry name" value="TPR_10"/>
    <property type="match status" value="1"/>
</dbReference>
<reference evidence="1 2" key="1">
    <citation type="submission" date="2019-05" db="EMBL/GenBank/DDBJ databases">
        <title>Draft genome sequence of Actinomadura sp. 14C53.</title>
        <authorList>
            <person name="Saricaoglu S."/>
            <person name="Isik K."/>
        </authorList>
    </citation>
    <scope>NUCLEOTIDE SEQUENCE [LARGE SCALE GENOMIC DNA]</scope>
    <source>
        <strain evidence="1 2">14C53</strain>
    </source>
</reference>
<keyword evidence="2" id="KW-1185">Reference proteome</keyword>
<dbReference type="PANTHER" id="PTHR19959">
    <property type="entry name" value="KINESIN LIGHT CHAIN"/>
    <property type="match status" value="1"/>
</dbReference>
<evidence type="ECO:0000313" key="1">
    <source>
        <dbReference type="EMBL" id="TMR01582.1"/>
    </source>
</evidence>
<dbReference type="SUPFAM" id="SSF48452">
    <property type="entry name" value="TPR-like"/>
    <property type="match status" value="2"/>
</dbReference>
<dbReference type="AlphaFoldDB" id="A0A5C4JEW1"/>
<keyword evidence="1" id="KW-0067">ATP-binding</keyword>
<dbReference type="InterPro" id="IPR011990">
    <property type="entry name" value="TPR-like_helical_dom_sf"/>
</dbReference>
<dbReference type="OrthoDB" id="3218567at2"/>
<protein>
    <submittedName>
        <fullName evidence="1">ATP-binding protein</fullName>
    </submittedName>
</protein>
<dbReference type="Gene3D" id="1.25.40.10">
    <property type="entry name" value="Tetratricopeptide repeat domain"/>
    <property type="match status" value="2"/>
</dbReference>
<dbReference type="PANTHER" id="PTHR19959:SF119">
    <property type="entry name" value="FUNGAL LIPASE-LIKE DOMAIN-CONTAINING PROTEIN"/>
    <property type="match status" value="1"/>
</dbReference>